<organism evidence="1 2">
    <name type="scientific">Aciduliprofundum boonei (strain DSM 19572 / T469)</name>
    <dbReference type="NCBI Taxonomy" id="439481"/>
    <lineage>
        <taxon>Archaea</taxon>
        <taxon>Methanobacteriati</taxon>
        <taxon>Thermoplasmatota</taxon>
        <taxon>DHVE2 group</taxon>
        <taxon>Candidatus Aciduliprofundum</taxon>
    </lineage>
</organism>
<proteinExistence type="predicted"/>
<reference evidence="1" key="1">
    <citation type="submission" date="2010-02" db="EMBL/GenBank/DDBJ databases">
        <title>Complete sequence of Aciduliprofundum boonei T469.</title>
        <authorList>
            <consortium name="US DOE Joint Genome Institute"/>
            <person name="Lucas S."/>
            <person name="Copeland A."/>
            <person name="Lapidus A."/>
            <person name="Cheng J.-F."/>
            <person name="Bruce D."/>
            <person name="Goodwin L."/>
            <person name="Pitluck S."/>
            <person name="Saunders E."/>
            <person name="Detter J.C."/>
            <person name="Han C."/>
            <person name="Tapia R."/>
            <person name="Land M."/>
            <person name="Hauser L."/>
            <person name="Kyrpides N."/>
            <person name="Mikhailova N."/>
            <person name="Flores G."/>
            <person name="Reysenbach A.-L."/>
            <person name="Woyke T."/>
        </authorList>
    </citation>
    <scope>NUCLEOTIDE SEQUENCE</scope>
    <source>
        <strain evidence="1">T469</strain>
    </source>
</reference>
<protein>
    <submittedName>
        <fullName evidence="1">Uncharacterized protein</fullName>
    </submittedName>
</protein>
<dbReference type="RefSeq" id="WP_008082350.1">
    <property type="nucleotide sequence ID" value="NC_013926.1"/>
</dbReference>
<dbReference type="STRING" id="439481.Aboo_0800"/>
<accession>B5IAN0</accession>
<sequence length="131" mass="15501">MGYEIPKEDEVKEILLKIMKRRGIIESQAELHREVVKHLKRRNKDYKLSEKRMRIIALATGKVRIEIRYKLTDKIIESMDKCPVCGGDMVRIENSTLDGENVIIGFKCTKCPYWTGRNLRVPIRYIFRYRG</sequence>
<evidence type="ECO:0000313" key="2">
    <source>
        <dbReference type="Proteomes" id="UP000001400"/>
    </source>
</evidence>
<dbReference type="AlphaFoldDB" id="B5IAN0"/>
<dbReference type="eggNOG" id="arCOG13537">
    <property type="taxonomic scope" value="Archaea"/>
</dbReference>
<name>B5IAN0_ACIB4</name>
<dbReference type="KEGG" id="abi:Aboo_0800"/>
<gene>
    <name evidence="1" type="ordered locus">Aboo_0800</name>
</gene>
<dbReference type="HOGENOM" id="CLU_1922653_0_0_2"/>
<dbReference type="EMBL" id="CP001941">
    <property type="protein sequence ID" value="ADD08609.1"/>
    <property type="molecule type" value="Genomic_DNA"/>
</dbReference>
<dbReference type="Proteomes" id="UP000001400">
    <property type="component" value="Chromosome"/>
</dbReference>
<dbReference type="GeneID" id="8827750"/>
<evidence type="ECO:0000313" key="1">
    <source>
        <dbReference type="EMBL" id="ADD08609.1"/>
    </source>
</evidence>
<dbReference type="OrthoDB" id="363214at2157"/>
<keyword evidence="2" id="KW-1185">Reference proteome</keyword>